<dbReference type="InParanoid" id="F9XQQ1"/>
<dbReference type="PANTHER" id="PTHR23416">
    <property type="entry name" value="SIALIC ACID SYNTHASE-RELATED"/>
    <property type="match status" value="1"/>
</dbReference>
<name>F9XQQ1_ZYMTI</name>
<dbReference type="InterPro" id="IPR001138">
    <property type="entry name" value="Zn2Cys6_DnaBD"/>
</dbReference>
<evidence type="ECO:0000256" key="1">
    <source>
        <dbReference type="ARBA" id="ARBA00007274"/>
    </source>
</evidence>
<dbReference type="GO" id="GO:0008374">
    <property type="term" value="F:O-acyltransferase activity"/>
    <property type="evidence" value="ECO:0007669"/>
    <property type="project" value="TreeGrafter"/>
</dbReference>
<dbReference type="Gene3D" id="2.160.10.10">
    <property type="entry name" value="Hexapeptide repeat proteins"/>
    <property type="match status" value="1"/>
</dbReference>
<keyword evidence="2" id="KW-0808">Transferase</keyword>
<evidence type="ECO:0000256" key="3">
    <source>
        <dbReference type="ARBA" id="ARBA00023242"/>
    </source>
</evidence>
<dbReference type="GO" id="GO:0000981">
    <property type="term" value="F:DNA-binding transcription factor activity, RNA polymerase II-specific"/>
    <property type="evidence" value="ECO:0007669"/>
    <property type="project" value="InterPro"/>
</dbReference>
<evidence type="ECO:0000313" key="7">
    <source>
        <dbReference type="Proteomes" id="UP000008062"/>
    </source>
</evidence>
<dbReference type="STRING" id="336722.F9XQQ1"/>
<feature type="region of interest" description="Disordered" evidence="4">
    <location>
        <begin position="771"/>
        <end position="800"/>
    </location>
</feature>
<dbReference type="PROSITE" id="PS00463">
    <property type="entry name" value="ZN2_CY6_FUNGAL_1"/>
    <property type="match status" value="1"/>
</dbReference>
<dbReference type="eggNOG" id="KOG4750">
    <property type="taxonomic scope" value="Eukaryota"/>
</dbReference>
<feature type="region of interest" description="Disordered" evidence="4">
    <location>
        <begin position="295"/>
        <end position="322"/>
    </location>
</feature>
<dbReference type="EMBL" id="CM001209">
    <property type="protein sequence ID" value="EGP82395.1"/>
    <property type="molecule type" value="Genomic_DNA"/>
</dbReference>
<dbReference type="Pfam" id="PF00132">
    <property type="entry name" value="Hexapep"/>
    <property type="match status" value="1"/>
</dbReference>
<dbReference type="Gene3D" id="4.10.240.10">
    <property type="entry name" value="Zn(2)-C6 fungal-type DNA-binding domain"/>
    <property type="match status" value="1"/>
</dbReference>
<dbReference type="SUPFAM" id="SSF51161">
    <property type="entry name" value="Trimeric LpxA-like enzymes"/>
    <property type="match status" value="1"/>
</dbReference>
<dbReference type="Proteomes" id="UP000008062">
    <property type="component" value="Chromosome 14"/>
</dbReference>
<sequence length="800" mass="88450">MFLNISARSRAGLYKLPSAGKCYCRDPDKQVGSVGRIVKSCGRHKTADRTPCAPPTTERLTTGSSTSADYRSMLLELRLVNATQRTQLDLRADSPMRDDIGILNSTPVPEPRASVMTISAQDSALKGFTAVNTGETYAAALFQYDGFGPRPNAVLPVEHRSDVNGEAAVTLVIACLADSWRPTDPTDRTYQEPGTDTLTNERKRVDYPADKCSIDEHVHQVHGHSSGSPARRTSGGPDVERDGSYSQREAHDELAESSGDLYERTLPLTEQGHSKAQPAPKPEVEAAVRAQVQRFTAQSQVRRRGGSSPSPQDNEVRRSTFSHASAYLSRSVDTSMRKRTFSTRTRTGCHTCRTRKKKCDEGKPHCQNCIRGSFRCGGYGPKPPGGPRPVTKRTAVPLQASHNEPDTPVDGQRYGFERSPYQGGNNQLGRTLSEYYAPSPSRLHDPHPHRSTAPQVPADNCLLPRPESWHHQPHPPYDDRRKSLPASQYHPPEVALPAPPPYIHPANLLPPPPLRPRRNYPAPPGELSHVPPPQMYRPVTATAYIVISPREGVVSSGRGLHQTGLPADLQNLGMPVTARSRMLRGERYLHFQDTALRDERMSCRKAVEAYNDSCRAVNASSSLDRERNFVPVYEPRARAWEPGKAWDGPRDSVGSQSVVETPFNCEFGYNINLGKDVLIQQNCTLQDASIIYIGDRSIIGPNVKFYCITTSVDAQQRRGSRGNFQAGPIRVEEDVVIHADCTILPFRTIGKGAVIGAGSVVTREKDRVWSEADRHSDEVENQNQEMLRKLQNGEVIPKDD</sequence>
<dbReference type="Pfam" id="PF12464">
    <property type="entry name" value="Mac"/>
    <property type="match status" value="1"/>
</dbReference>
<dbReference type="Pfam" id="PF00172">
    <property type="entry name" value="Zn_clus"/>
    <property type="match status" value="1"/>
</dbReference>
<feature type="region of interest" description="Disordered" evidence="4">
    <location>
        <begin position="182"/>
        <end position="203"/>
    </location>
</feature>
<dbReference type="InterPro" id="IPR024688">
    <property type="entry name" value="Mac_dom"/>
</dbReference>
<gene>
    <name evidence="6" type="ORF">MYCGRDRAFT_97585</name>
</gene>
<dbReference type="RefSeq" id="XP_003847419.1">
    <property type="nucleotide sequence ID" value="XM_003847371.1"/>
</dbReference>
<dbReference type="SUPFAM" id="SSF57701">
    <property type="entry name" value="Zn2/Cys6 DNA-binding domain"/>
    <property type="match status" value="1"/>
</dbReference>
<proteinExistence type="inferred from homology"/>
<feature type="region of interest" description="Disordered" evidence="4">
    <location>
        <begin position="218"/>
        <end position="257"/>
    </location>
</feature>
<dbReference type="InterPro" id="IPR036864">
    <property type="entry name" value="Zn2-C6_fun-type_DNA-bd_sf"/>
</dbReference>
<dbReference type="CDD" id="cd00067">
    <property type="entry name" value="GAL4"/>
    <property type="match status" value="1"/>
</dbReference>
<keyword evidence="7" id="KW-1185">Reference proteome</keyword>
<dbReference type="GO" id="GO:0008270">
    <property type="term" value="F:zinc ion binding"/>
    <property type="evidence" value="ECO:0007669"/>
    <property type="project" value="InterPro"/>
</dbReference>
<organism evidence="6 7">
    <name type="scientific">Zymoseptoria tritici (strain CBS 115943 / IPO323)</name>
    <name type="common">Speckled leaf blotch fungus</name>
    <name type="synonym">Septoria tritici</name>
    <dbReference type="NCBI Taxonomy" id="336722"/>
    <lineage>
        <taxon>Eukaryota</taxon>
        <taxon>Fungi</taxon>
        <taxon>Dikarya</taxon>
        <taxon>Ascomycota</taxon>
        <taxon>Pezizomycotina</taxon>
        <taxon>Dothideomycetes</taxon>
        <taxon>Dothideomycetidae</taxon>
        <taxon>Mycosphaerellales</taxon>
        <taxon>Mycosphaerellaceae</taxon>
        <taxon>Zymoseptoria</taxon>
    </lineage>
</organism>
<dbReference type="InterPro" id="IPR051159">
    <property type="entry name" value="Hexapeptide_acetyltransf"/>
</dbReference>
<dbReference type="GeneID" id="13400557"/>
<evidence type="ECO:0000256" key="2">
    <source>
        <dbReference type="ARBA" id="ARBA00022679"/>
    </source>
</evidence>
<comment type="similarity">
    <text evidence="1">Belongs to the transferase hexapeptide repeat family.</text>
</comment>
<dbReference type="InterPro" id="IPR011004">
    <property type="entry name" value="Trimer_LpxA-like_sf"/>
</dbReference>
<dbReference type="OMA" id="ACNNCIR"/>
<dbReference type="PROSITE" id="PS50048">
    <property type="entry name" value="ZN2_CY6_FUNGAL_2"/>
    <property type="match status" value="1"/>
</dbReference>
<dbReference type="HOGENOM" id="CLU_373849_0_0_1"/>
<evidence type="ECO:0000256" key="4">
    <source>
        <dbReference type="SAM" id="MobiDB-lite"/>
    </source>
</evidence>
<feature type="domain" description="Zn(2)-C6 fungal-type" evidence="5">
    <location>
        <begin position="348"/>
        <end position="376"/>
    </location>
</feature>
<dbReference type="InterPro" id="IPR001451">
    <property type="entry name" value="Hexapep"/>
</dbReference>
<dbReference type="PANTHER" id="PTHR23416:SF76">
    <property type="entry name" value="ZN(II)2CYS6 TRANSCRIPTION FACTOR (EUROFUNG)"/>
    <property type="match status" value="1"/>
</dbReference>
<feature type="region of interest" description="Disordered" evidence="4">
    <location>
        <begin position="398"/>
        <end position="504"/>
    </location>
</feature>
<feature type="compositionally biased region" description="Polar residues" evidence="4">
    <location>
        <begin position="307"/>
        <end position="322"/>
    </location>
</feature>
<dbReference type="OrthoDB" id="25818at2759"/>
<dbReference type="SMART" id="SM00066">
    <property type="entry name" value="GAL4"/>
    <property type="match status" value="1"/>
</dbReference>
<keyword evidence="3" id="KW-0539">Nucleus</keyword>
<reference evidence="6 7" key="1">
    <citation type="journal article" date="2011" name="PLoS Genet.">
        <title>Finished genome of the fungal wheat pathogen Mycosphaerella graminicola reveals dispensome structure, chromosome plasticity, and stealth pathogenesis.</title>
        <authorList>
            <person name="Goodwin S.B."/>
            <person name="Ben M'barek S."/>
            <person name="Dhillon B."/>
            <person name="Wittenberg A.H.J."/>
            <person name="Crane C.F."/>
            <person name="Hane J.K."/>
            <person name="Foster A.J."/>
            <person name="Van der Lee T.A.J."/>
            <person name="Grimwood J."/>
            <person name="Aerts A."/>
            <person name="Antoniw J."/>
            <person name="Bailey A."/>
            <person name="Bluhm B."/>
            <person name="Bowler J."/>
            <person name="Bristow J."/>
            <person name="van der Burgt A."/>
            <person name="Canto-Canche B."/>
            <person name="Churchill A.C.L."/>
            <person name="Conde-Ferraez L."/>
            <person name="Cools H.J."/>
            <person name="Coutinho P.M."/>
            <person name="Csukai M."/>
            <person name="Dehal P."/>
            <person name="De Wit P."/>
            <person name="Donzelli B."/>
            <person name="van de Geest H.C."/>
            <person name="van Ham R.C.H.J."/>
            <person name="Hammond-Kosack K.E."/>
            <person name="Henrissat B."/>
            <person name="Kilian A."/>
            <person name="Kobayashi A.K."/>
            <person name="Koopmann E."/>
            <person name="Kourmpetis Y."/>
            <person name="Kuzniar A."/>
            <person name="Lindquist E."/>
            <person name="Lombard V."/>
            <person name="Maliepaard C."/>
            <person name="Martins N."/>
            <person name="Mehrabi R."/>
            <person name="Nap J.P.H."/>
            <person name="Ponomarenko A."/>
            <person name="Rudd J.J."/>
            <person name="Salamov A."/>
            <person name="Schmutz J."/>
            <person name="Schouten H.J."/>
            <person name="Shapiro H."/>
            <person name="Stergiopoulos I."/>
            <person name="Torriani S.F.F."/>
            <person name="Tu H."/>
            <person name="de Vries R.P."/>
            <person name="Waalwijk C."/>
            <person name="Ware S.B."/>
            <person name="Wiebenga A."/>
            <person name="Zwiers L.-H."/>
            <person name="Oliver R.P."/>
            <person name="Grigoriev I.V."/>
            <person name="Kema G.H.J."/>
        </authorList>
    </citation>
    <scope>NUCLEOTIDE SEQUENCE [LARGE SCALE GENOMIC DNA]</scope>
    <source>
        <strain evidence="7">CBS 115943 / IPO323</strain>
    </source>
</reference>
<accession>F9XQQ1</accession>
<dbReference type="KEGG" id="ztr:MYCGRDRAFT_97585"/>
<protein>
    <recommendedName>
        <fullName evidence="5">Zn(2)-C6 fungal-type domain-containing protein</fullName>
    </recommendedName>
</protein>
<feature type="region of interest" description="Disordered" evidence="4">
    <location>
        <begin position="45"/>
        <end position="64"/>
    </location>
</feature>
<evidence type="ECO:0000259" key="5">
    <source>
        <dbReference type="PROSITE" id="PS50048"/>
    </source>
</evidence>
<evidence type="ECO:0000313" key="6">
    <source>
        <dbReference type="EMBL" id="EGP82395.1"/>
    </source>
</evidence>
<feature type="compositionally biased region" description="Basic and acidic residues" evidence="4">
    <location>
        <begin position="238"/>
        <end position="254"/>
    </location>
</feature>
<dbReference type="AlphaFoldDB" id="F9XQQ1"/>